<keyword evidence="5 6" id="KW-0539">Nucleus</keyword>
<dbReference type="PROSITE" id="PS51978">
    <property type="entry name" value="PBC"/>
    <property type="match status" value="2"/>
</dbReference>
<dbReference type="AlphaFoldDB" id="A0A819NF72"/>
<dbReference type="GO" id="GO:0003677">
    <property type="term" value="F:DNA binding"/>
    <property type="evidence" value="ECO:0007669"/>
    <property type="project" value="UniProtKB-UniRule"/>
</dbReference>
<keyword evidence="7" id="KW-1133">Transmembrane helix</keyword>
<feature type="DNA-binding region" description="Homeobox" evidence="6">
    <location>
        <begin position="694"/>
        <end position="756"/>
    </location>
</feature>
<dbReference type="InterPro" id="IPR050224">
    <property type="entry name" value="TALE_homeobox"/>
</dbReference>
<evidence type="ECO:0000256" key="2">
    <source>
        <dbReference type="ARBA" id="ARBA00007601"/>
    </source>
</evidence>
<keyword evidence="4 6" id="KW-0371">Homeobox</keyword>
<comment type="similarity">
    <text evidence="2">Belongs to the TALE/PBX homeobox family.</text>
</comment>
<evidence type="ECO:0000313" key="11">
    <source>
        <dbReference type="Proteomes" id="UP000663842"/>
    </source>
</evidence>
<evidence type="ECO:0000256" key="3">
    <source>
        <dbReference type="ARBA" id="ARBA00023125"/>
    </source>
</evidence>
<feature type="transmembrane region" description="Helical" evidence="7">
    <location>
        <begin position="7"/>
        <end position="29"/>
    </location>
</feature>
<comment type="subcellular location">
    <subcellularLocation>
        <location evidence="1 6">Nucleus</location>
    </subcellularLocation>
</comment>
<dbReference type="EMBL" id="CAJOBF010001951">
    <property type="protein sequence ID" value="CAF3997993.1"/>
    <property type="molecule type" value="Genomic_DNA"/>
</dbReference>
<dbReference type="GO" id="GO:0000981">
    <property type="term" value="F:DNA-binding transcription factor activity, RNA polymerase II-specific"/>
    <property type="evidence" value="ECO:0007669"/>
    <property type="project" value="InterPro"/>
</dbReference>
<dbReference type="Pfam" id="PF05920">
    <property type="entry name" value="Homeobox_KN"/>
    <property type="match status" value="2"/>
</dbReference>
<keyword evidence="3 6" id="KW-0238">DNA-binding</keyword>
<evidence type="ECO:0000256" key="4">
    <source>
        <dbReference type="ARBA" id="ARBA00023155"/>
    </source>
</evidence>
<evidence type="ECO:0000259" key="8">
    <source>
        <dbReference type="PROSITE" id="PS50071"/>
    </source>
</evidence>
<dbReference type="CDD" id="cd00086">
    <property type="entry name" value="homeodomain"/>
    <property type="match status" value="2"/>
</dbReference>
<keyword evidence="7" id="KW-0812">Transmembrane</keyword>
<evidence type="ECO:0000313" key="10">
    <source>
        <dbReference type="EMBL" id="CAF3997993.1"/>
    </source>
</evidence>
<evidence type="ECO:0000256" key="6">
    <source>
        <dbReference type="PROSITE-ProRule" id="PRU00108"/>
    </source>
</evidence>
<dbReference type="GO" id="GO:0005634">
    <property type="term" value="C:nucleus"/>
    <property type="evidence" value="ECO:0007669"/>
    <property type="project" value="UniProtKB-SubCell"/>
</dbReference>
<comment type="caution">
    <text evidence="10">The sequence shown here is derived from an EMBL/GenBank/DDBJ whole genome shotgun (WGS) entry which is preliminary data.</text>
</comment>
<dbReference type="SUPFAM" id="SSF46689">
    <property type="entry name" value="Homeodomain-like"/>
    <property type="match status" value="2"/>
</dbReference>
<gene>
    <name evidence="10" type="ORF">UXM345_LOCUS16002</name>
</gene>
<organism evidence="10 11">
    <name type="scientific">Rotaria magnacalcarata</name>
    <dbReference type="NCBI Taxonomy" id="392030"/>
    <lineage>
        <taxon>Eukaryota</taxon>
        <taxon>Metazoa</taxon>
        <taxon>Spiralia</taxon>
        <taxon>Gnathifera</taxon>
        <taxon>Rotifera</taxon>
        <taxon>Eurotatoria</taxon>
        <taxon>Bdelloidea</taxon>
        <taxon>Philodinida</taxon>
        <taxon>Philodinidae</taxon>
        <taxon>Rotaria</taxon>
    </lineage>
</organism>
<dbReference type="InterPro" id="IPR001356">
    <property type="entry name" value="HD"/>
</dbReference>
<evidence type="ECO:0000259" key="9">
    <source>
        <dbReference type="PROSITE" id="PS51978"/>
    </source>
</evidence>
<keyword evidence="7" id="KW-0472">Membrane</keyword>
<sequence length="760" mass="87898">MVDKSYIISLLGFANLIELTLVAGGFVAVCLTSTGYAQLANSYSNIIKYNVTPTHDTDSTAFYNIDVYTTKQADQVILITIFGLTLFSFLAHIIFSLRYRYSWHRLSIGIAFLCIIYAFTLFGVSVVVAYWEDKLRKRLTSTYLNNQVIVTQNGYAKLQTGPAAAAATFGFAACLIYLAEALIRFRRLADKIQLKDVCLKSSKPVHGINKNGSTNDKNIVQQIATATNVKHRTQNHIKIMNDFGNIMPNYSSFYANDLTHRLMSLLNEPLDNAQESKNMFYRNSMQSAFYQVLCEIKGKTALNTGQLSNIDDQPSEQLIRVNNMLVAEGISERSASTHSSLTNSSDQNNMLDYSDYRIKLDRIRQIYNVELEKYENHCDDFCSHVKTLIWEQSKIRPISEQELNNMNRIIRKKCSAIPFQLKQNTCEAVMILRSRSLDARRKRRNFSKLAIETLTGYFHSHLSNPYPSEEAKEELASQCGLSVAQMSTEEQLSSSYHILTPLENAFYTNINNQDQPQIINRIMSIIHDRLDDAQQYKDAFYRNPMQPILFDILREVKQKNGLNMRQISNEDDSYKQELARLDTMLLAERIIDRYPNDTSTNNSIEIEHPEYEEKLNRIRHFYHTELARFDKNSNDFCTHVLTLLHEQSNIRPITPEEISHMISIVRKKLCLIQIQLKQNTCEAVMNLRTRFLDARRKRRNFDKTTQKILNEYFYSHLSNPYPSEQVKEELARKCGVTISQVNNWFGNKRGRYKKNMLKNE</sequence>
<feature type="domain" description="Homeobox" evidence="8">
    <location>
        <begin position="437"/>
        <end position="486"/>
    </location>
</feature>
<feature type="transmembrane region" description="Helical" evidence="7">
    <location>
        <begin position="109"/>
        <end position="131"/>
    </location>
</feature>
<dbReference type="InterPro" id="IPR008422">
    <property type="entry name" value="KN_HD"/>
</dbReference>
<dbReference type="SMART" id="SM00389">
    <property type="entry name" value="HOX"/>
    <property type="match status" value="2"/>
</dbReference>
<dbReference type="Gene3D" id="1.10.10.60">
    <property type="entry name" value="Homeodomain-like"/>
    <property type="match status" value="2"/>
</dbReference>
<accession>A0A819NF72</accession>
<evidence type="ECO:0000256" key="5">
    <source>
        <dbReference type="ARBA" id="ARBA00023242"/>
    </source>
</evidence>
<feature type="transmembrane region" description="Helical" evidence="7">
    <location>
        <begin position="163"/>
        <end position="183"/>
    </location>
</feature>
<dbReference type="InterPro" id="IPR005542">
    <property type="entry name" value="PBX_PBC_dom"/>
</dbReference>
<evidence type="ECO:0000256" key="7">
    <source>
        <dbReference type="SAM" id="Phobius"/>
    </source>
</evidence>
<feature type="DNA-binding region" description="Homeobox" evidence="6">
    <location>
        <begin position="439"/>
        <end position="487"/>
    </location>
</feature>
<protein>
    <submittedName>
        <fullName evidence="10">Uncharacterized protein</fullName>
    </submittedName>
</protein>
<feature type="domain" description="Homeobox" evidence="8">
    <location>
        <begin position="692"/>
        <end position="755"/>
    </location>
</feature>
<dbReference type="PROSITE" id="PS50071">
    <property type="entry name" value="HOMEOBOX_2"/>
    <property type="match status" value="2"/>
</dbReference>
<dbReference type="PROSITE" id="PS00027">
    <property type="entry name" value="HOMEOBOX_1"/>
    <property type="match status" value="1"/>
</dbReference>
<feature type="transmembrane region" description="Helical" evidence="7">
    <location>
        <begin position="76"/>
        <end position="97"/>
    </location>
</feature>
<feature type="domain" description="PBC" evidence="9">
    <location>
        <begin position="250"/>
        <end position="438"/>
    </location>
</feature>
<feature type="domain" description="PBC" evidence="9">
    <location>
        <begin position="510"/>
        <end position="693"/>
    </location>
</feature>
<reference evidence="10" key="1">
    <citation type="submission" date="2021-02" db="EMBL/GenBank/DDBJ databases">
        <authorList>
            <person name="Nowell W R."/>
        </authorList>
    </citation>
    <scope>NUCLEOTIDE SEQUENCE</scope>
</reference>
<dbReference type="Proteomes" id="UP000663842">
    <property type="component" value="Unassembled WGS sequence"/>
</dbReference>
<dbReference type="Pfam" id="PF03792">
    <property type="entry name" value="PBC"/>
    <property type="match status" value="2"/>
</dbReference>
<dbReference type="InterPro" id="IPR017970">
    <property type="entry name" value="Homeobox_CS"/>
</dbReference>
<dbReference type="PANTHER" id="PTHR11850">
    <property type="entry name" value="HOMEOBOX PROTEIN TRANSCRIPTION FACTORS"/>
    <property type="match status" value="1"/>
</dbReference>
<dbReference type="InterPro" id="IPR009057">
    <property type="entry name" value="Homeodomain-like_sf"/>
</dbReference>
<name>A0A819NF72_9BILA</name>
<evidence type="ECO:0000256" key="1">
    <source>
        <dbReference type="ARBA" id="ARBA00004123"/>
    </source>
</evidence>
<proteinExistence type="inferred from homology"/>